<gene>
    <name evidence="5" type="ORF">EKO04_003658</name>
</gene>
<protein>
    <recommendedName>
        <fullName evidence="7">Glycosyltransferase family 34 protein</fullName>
    </recommendedName>
</protein>
<evidence type="ECO:0000256" key="4">
    <source>
        <dbReference type="SAM" id="Phobius"/>
    </source>
</evidence>
<dbReference type="FunFam" id="3.90.550.10:FF:000149">
    <property type="entry name" value="Alpha-1,6-mannosyltransferase subunit"/>
    <property type="match status" value="1"/>
</dbReference>
<dbReference type="GO" id="GO:0006487">
    <property type="term" value="P:protein N-linked glycosylation"/>
    <property type="evidence" value="ECO:0007669"/>
    <property type="project" value="TreeGrafter"/>
</dbReference>
<accession>A0A8H7ML78</accession>
<comment type="caution">
    <text evidence="5">The sequence shown here is derived from an EMBL/GenBank/DDBJ whole genome shotgun (WGS) entry which is preliminary data.</text>
</comment>
<keyword evidence="2" id="KW-0328">Glycosyltransferase</keyword>
<organism evidence="5 6">
    <name type="scientific">Ascochyta lentis</name>
    <dbReference type="NCBI Taxonomy" id="205686"/>
    <lineage>
        <taxon>Eukaryota</taxon>
        <taxon>Fungi</taxon>
        <taxon>Dikarya</taxon>
        <taxon>Ascomycota</taxon>
        <taxon>Pezizomycotina</taxon>
        <taxon>Dothideomycetes</taxon>
        <taxon>Pleosporomycetidae</taxon>
        <taxon>Pleosporales</taxon>
        <taxon>Pleosporineae</taxon>
        <taxon>Didymellaceae</taxon>
        <taxon>Ascochyta</taxon>
    </lineage>
</organism>
<dbReference type="GO" id="GO:0000009">
    <property type="term" value="F:alpha-1,6-mannosyltransferase activity"/>
    <property type="evidence" value="ECO:0007669"/>
    <property type="project" value="TreeGrafter"/>
</dbReference>
<feature type="transmembrane region" description="Helical" evidence="4">
    <location>
        <begin position="76"/>
        <end position="95"/>
    </location>
</feature>
<evidence type="ECO:0000256" key="3">
    <source>
        <dbReference type="ARBA" id="ARBA00022679"/>
    </source>
</evidence>
<dbReference type="GO" id="GO:0000136">
    <property type="term" value="C:mannan polymerase complex"/>
    <property type="evidence" value="ECO:0007669"/>
    <property type="project" value="TreeGrafter"/>
</dbReference>
<proteinExistence type="inferred from homology"/>
<dbReference type="OrthoDB" id="205108at2759"/>
<dbReference type="Proteomes" id="UP000651452">
    <property type="component" value="Unassembled WGS sequence"/>
</dbReference>
<comment type="similarity">
    <text evidence="1">Belongs to the glycosyltransferase 34 family.</text>
</comment>
<evidence type="ECO:0000313" key="5">
    <source>
        <dbReference type="EMBL" id="KAF9698107.1"/>
    </source>
</evidence>
<dbReference type="PANTHER" id="PTHR31306">
    <property type="entry name" value="ALPHA-1,6-MANNOSYLTRANSFERASE MNN11-RELATED"/>
    <property type="match status" value="1"/>
</dbReference>
<reference evidence="5" key="2">
    <citation type="submission" date="2020-09" db="EMBL/GenBank/DDBJ databases">
        <title>Reference genome assembly for Australian Ascochyta lentis isolate Al4.</title>
        <authorList>
            <person name="Lee R.C."/>
            <person name="Farfan-Caceres L.M."/>
            <person name="Debler J.W."/>
            <person name="Williams A.H."/>
            <person name="Henares B.M."/>
        </authorList>
    </citation>
    <scope>NUCLEOTIDE SEQUENCE</scope>
    <source>
        <strain evidence="5">Al4</strain>
    </source>
</reference>
<dbReference type="InterPro" id="IPR008630">
    <property type="entry name" value="Glyco_trans_34"/>
</dbReference>
<evidence type="ECO:0000256" key="1">
    <source>
        <dbReference type="ARBA" id="ARBA00005664"/>
    </source>
</evidence>
<dbReference type="PANTHER" id="PTHR31306:SF10">
    <property type="entry name" value="ALPHA-1,6-MANNOSYLTRANSFERASE MNN11-RELATED"/>
    <property type="match status" value="1"/>
</dbReference>
<dbReference type="EMBL" id="RZGK01000006">
    <property type="protein sequence ID" value="KAF9698107.1"/>
    <property type="molecule type" value="Genomic_DNA"/>
</dbReference>
<keyword evidence="4" id="KW-1133">Transmembrane helix</keyword>
<name>A0A8H7ML78_9PLEO</name>
<keyword evidence="3" id="KW-0808">Transferase</keyword>
<dbReference type="AlphaFoldDB" id="A0A8H7ML78"/>
<reference evidence="5" key="1">
    <citation type="submission" date="2018-12" db="EMBL/GenBank/DDBJ databases">
        <authorList>
            <person name="Syme R.A."/>
            <person name="Farfan-Caceres L."/>
            <person name="Lichtenzveig J."/>
        </authorList>
    </citation>
    <scope>NUCLEOTIDE SEQUENCE</scope>
    <source>
        <strain evidence="5">Al4</strain>
    </source>
</reference>
<dbReference type="Gene3D" id="3.90.550.10">
    <property type="entry name" value="Spore Coat Polysaccharide Biosynthesis Protein SpsA, Chain A"/>
    <property type="match status" value="1"/>
</dbReference>
<keyword evidence="4" id="KW-0472">Membrane</keyword>
<sequence>MIPSLIRSNLDPPPTATLAPLPNRPQLASWPHTFTMHFAMPPRKTSRPPPYAARNSQNASFIPPAFKNLLRSKSRVVVGAVLGFLTLLWLLGIGGSSSSTPLANIPKVAVGSGAPVVIVTVLDPKANPAWVQKIKANREDYAKKHGYLTHFPTTTQYPLNNAPQTWSRVPALRHAMTLHPGSTFFWYLDSSALIMAPEIDLQAHLLSPAKLEKHMITNAPVVPPDSVIKTFGNLKGDRIDFVIAQDKEGLAPSSFVVRNGEWARFFLDSWFDPIYRSYNFQKAESHALEHIVQWHGTILAKLAMVPQNLLNAYVSGPNAQDGQYKEGDLVANFPGCDKDERDCAKEQQPFFEVLERKRQGYN</sequence>
<dbReference type="Pfam" id="PF05637">
    <property type="entry name" value="Glyco_transf_34"/>
    <property type="match status" value="1"/>
</dbReference>
<evidence type="ECO:0008006" key="7">
    <source>
        <dbReference type="Google" id="ProtNLM"/>
    </source>
</evidence>
<evidence type="ECO:0000256" key="2">
    <source>
        <dbReference type="ARBA" id="ARBA00022676"/>
    </source>
</evidence>
<keyword evidence="6" id="KW-1185">Reference proteome</keyword>
<keyword evidence="4" id="KW-0812">Transmembrane</keyword>
<evidence type="ECO:0000313" key="6">
    <source>
        <dbReference type="Proteomes" id="UP000651452"/>
    </source>
</evidence>
<dbReference type="InterPro" id="IPR029044">
    <property type="entry name" value="Nucleotide-diphossugar_trans"/>
</dbReference>